<dbReference type="Proteomes" id="UP000255423">
    <property type="component" value="Unassembled WGS sequence"/>
</dbReference>
<proteinExistence type="predicted"/>
<sequence length="249" mass="28655">MQQFENNTNLFVLRVFRYMFSKKESFSIDKDELAIRPSVCPCFHLMESEVGYYQSLADAEKCIRKIVKKKSNDAYGFFVTELPIGSMMHSTDYVSCWRYLEDGSLWLKSEGPSNLPRQLRVCNKEPYKGRDPKTIRFKQGDIVEIPRNDYAQLAIVWNTPSTAEQIEKVREQLRNSKDGSAAALNELSMGDSYKVVTYSVSENGAVNYCVSDELSVNVLPPSRPVPRKFATELRNQLKRAQEEEFDLPF</sequence>
<dbReference type="EMBL" id="UHJL01000002">
    <property type="protein sequence ID" value="SUQ24286.1"/>
    <property type="molecule type" value="Genomic_DNA"/>
</dbReference>
<gene>
    <name evidence="1" type="ORF">SAMN05661053_1682</name>
</gene>
<evidence type="ECO:0000313" key="1">
    <source>
        <dbReference type="EMBL" id="SUQ24286.1"/>
    </source>
</evidence>
<name>A0A380S6U2_FIBSU</name>
<protein>
    <submittedName>
        <fullName evidence="1">Uncharacterized protein</fullName>
    </submittedName>
</protein>
<organism evidence="1 2">
    <name type="scientific">Fibrobacter succinogenes</name>
    <name type="common">Bacteroides succinogenes</name>
    <dbReference type="NCBI Taxonomy" id="833"/>
    <lineage>
        <taxon>Bacteria</taxon>
        <taxon>Pseudomonadati</taxon>
        <taxon>Fibrobacterota</taxon>
        <taxon>Fibrobacteria</taxon>
        <taxon>Fibrobacterales</taxon>
        <taxon>Fibrobacteraceae</taxon>
        <taxon>Fibrobacter</taxon>
    </lineage>
</organism>
<evidence type="ECO:0000313" key="2">
    <source>
        <dbReference type="Proteomes" id="UP000255423"/>
    </source>
</evidence>
<reference evidence="1 2" key="1">
    <citation type="submission" date="2017-08" db="EMBL/GenBank/DDBJ databases">
        <authorList>
            <person name="de Groot N.N."/>
        </authorList>
    </citation>
    <scope>NUCLEOTIDE SEQUENCE [LARGE SCALE GENOMIC DNA]</scope>
    <source>
        <strain evidence="1 2">HM2</strain>
    </source>
</reference>
<dbReference type="AlphaFoldDB" id="A0A380S6U2"/>
<accession>A0A380S6U2</accession>